<evidence type="ECO:0000313" key="4">
    <source>
        <dbReference type="Proteomes" id="UP001215549"/>
    </source>
</evidence>
<dbReference type="Pfam" id="PF01755">
    <property type="entry name" value="Glyco_transf_25"/>
    <property type="match status" value="1"/>
</dbReference>
<dbReference type="EMBL" id="CP067140">
    <property type="protein sequence ID" value="WCR02878.1"/>
    <property type="molecule type" value="Genomic_DNA"/>
</dbReference>
<protein>
    <submittedName>
        <fullName evidence="3">Glycosyltransferase family 25 protein</fullName>
    </submittedName>
</protein>
<reference evidence="3 4" key="1">
    <citation type="submission" date="2021-01" db="EMBL/GenBank/DDBJ databases">
        <title>Biogeographic distribution of Paracoccus.</title>
        <authorList>
            <person name="Hollensteiner J."/>
            <person name="Leineberger J."/>
            <person name="Brinkhoff T."/>
            <person name="Daniel R."/>
        </authorList>
    </citation>
    <scope>NUCLEOTIDE SEQUENCE [LARGE SCALE GENOMIC DNA]</scope>
    <source>
        <strain evidence="3 4">DSM 18447</strain>
    </source>
</reference>
<feature type="compositionally biased region" description="Basic residues" evidence="1">
    <location>
        <begin position="221"/>
        <end position="236"/>
    </location>
</feature>
<dbReference type="RefSeq" id="WP_076527308.1">
    <property type="nucleotide sequence ID" value="NZ_CP067140.1"/>
</dbReference>
<organism evidence="3 4">
    <name type="scientific">Paracoccus saliphilus</name>
    <dbReference type="NCBI Taxonomy" id="405559"/>
    <lineage>
        <taxon>Bacteria</taxon>
        <taxon>Pseudomonadati</taxon>
        <taxon>Pseudomonadota</taxon>
        <taxon>Alphaproteobacteria</taxon>
        <taxon>Rhodobacterales</taxon>
        <taxon>Paracoccaceae</taxon>
        <taxon>Paracoccus</taxon>
    </lineage>
</organism>
<proteinExistence type="predicted"/>
<accession>A0ABY7S7D3</accession>
<feature type="domain" description="Glycosyl transferase family 25" evidence="2">
    <location>
        <begin position="5"/>
        <end position="109"/>
    </location>
</feature>
<evidence type="ECO:0000256" key="1">
    <source>
        <dbReference type="SAM" id="MobiDB-lite"/>
    </source>
</evidence>
<dbReference type="CDD" id="cd06532">
    <property type="entry name" value="Glyco_transf_25"/>
    <property type="match status" value="1"/>
</dbReference>
<evidence type="ECO:0000259" key="2">
    <source>
        <dbReference type="Pfam" id="PF01755"/>
    </source>
</evidence>
<gene>
    <name evidence="3" type="ORF">JHX88_19015</name>
</gene>
<sequence length="246" mass="27844">MSDWPIFVLTLPGDDDRRRPMLDALDRAGLSYQLFMGVDGRSGLPAEFEDFVDRDAAFARIGRQMSDGELACALSHRQIYQYIVTSDLPGAVILEDDGILQPGFADFVRSGDFRNVPMVLIDFAYGRAMPFRRIRVRDGELRRAAVQATMTSAYSCSREAAERLYETSTPVTHPADWPAKLYDLQAWLMVPRLVMHEVPGQRVSHLDQQRKAIAAGSQSPTRRKGSLMDRLRRRISVRVGREKGQR</sequence>
<evidence type="ECO:0000313" key="3">
    <source>
        <dbReference type="EMBL" id="WCR02878.1"/>
    </source>
</evidence>
<feature type="region of interest" description="Disordered" evidence="1">
    <location>
        <begin position="205"/>
        <end position="246"/>
    </location>
</feature>
<dbReference type="Proteomes" id="UP001215549">
    <property type="component" value="Chromosome"/>
</dbReference>
<keyword evidence="4" id="KW-1185">Reference proteome</keyword>
<dbReference type="InterPro" id="IPR002654">
    <property type="entry name" value="Glyco_trans_25"/>
</dbReference>
<name>A0ABY7S7D3_9RHOB</name>